<dbReference type="InterPro" id="IPR034746">
    <property type="entry name" value="POTRA"/>
</dbReference>
<evidence type="ECO:0000313" key="12">
    <source>
        <dbReference type="Proteomes" id="UP001139006"/>
    </source>
</evidence>
<dbReference type="HAMAP" id="MF_00912">
    <property type="entry name" value="DivIB"/>
    <property type="match status" value="1"/>
</dbReference>
<comment type="similarity">
    <text evidence="8">Belongs to the FtsQ/DivIB family. DivIB subfamily.</text>
</comment>
<protein>
    <recommendedName>
        <fullName evidence="8">Cell division protein DivIB</fullName>
    </recommendedName>
</protein>
<keyword evidence="3 8" id="KW-0132">Cell division</keyword>
<evidence type="ECO:0000256" key="5">
    <source>
        <dbReference type="ARBA" id="ARBA00022989"/>
    </source>
</evidence>
<name>A0A9X2FJE3_9LACO</name>
<comment type="caution">
    <text evidence="11">The sequence shown here is derived from an EMBL/GenBank/DDBJ whole genome shotgun (WGS) entry which is preliminary data.</text>
</comment>
<dbReference type="InterPro" id="IPR050487">
    <property type="entry name" value="FtsQ_DivIB"/>
</dbReference>
<keyword evidence="7 8" id="KW-0131">Cell cycle</keyword>
<dbReference type="PANTHER" id="PTHR37820">
    <property type="entry name" value="CELL DIVISION PROTEIN DIVIB"/>
    <property type="match status" value="1"/>
</dbReference>
<accession>A0A9X2FJE3</accession>
<comment type="function">
    <text evidence="8">Cell division protein that may be involved in stabilizing or promoting the assembly of the division complex.</text>
</comment>
<evidence type="ECO:0000256" key="3">
    <source>
        <dbReference type="ARBA" id="ARBA00022618"/>
    </source>
</evidence>
<gene>
    <name evidence="8" type="primary">divIB</name>
    <name evidence="11" type="ORF">LB941_03975</name>
</gene>
<evidence type="ECO:0000313" key="11">
    <source>
        <dbReference type="EMBL" id="MCP0886495.1"/>
    </source>
</evidence>
<evidence type="ECO:0000256" key="1">
    <source>
        <dbReference type="ARBA" id="ARBA00004370"/>
    </source>
</evidence>
<dbReference type="InterPro" id="IPR026580">
    <property type="entry name" value="DivIB"/>
</dbReference>
<dbReference type="InterPro" id="IPR005548">
    <property type="entry name" value="Cell_div_FtsQ/DivIB_C"/>
</dbReference>
<evidence type="ECO:0000256" key="6">
    <source>
        <dbReference type="ARBA" id="ARBA00023136"/>
    </source>
</evidence>
<dbReference type="GO" id="GO:0032153">
    <property type="term" value="C:cell division site"/>
    <property type="evidence" value="ECO:0007669"/>
    <property type="project" value="UniProtKB-UniRule"/>
</dbReference>
<evidence type="ECO:0000256" key="4">
    <source>
        <dbReference type="ARBA" id="ARBA00022692"/>
    </source>
</evidence>
<feature type="transmembrane region" description="Helical" evidence="8">
    <location>
        <begin position="64"/>
        <end position="82"/>
    </location>
</feature>
<dbReference type="InterPro" id="IPR013685">
    <property type="entry name" value="POTRA_FtsQ_type"/>
</dbReference>
<evidence type="ECO:0000256" key="8">
    <source>
        <dbReference type="HAMAP-Rule" id="MF_00912"/>
    </source>
</evidence>
<dbReference type="Pfam" id="PF03799">
    <property type="entry name" value="FtsQ_DivIB_C"/>
    <property type="match status" value="1"/>
</dbReference>
<evidence type="ECO:0000256" key="2">
    <source>
        <dbReference type="ARBA" id="ARBA00022475"/>
    </source>
</evidence>
<sequence length="288" mass="32624">MKKNLNKARLSQTGQELTPWEKAQLERNKKRQKEKKSPFKKQNFSRQLPQLKNVHKKRLKKRGLLLLTIFTVITSVSLYLILPVSRVKNIVITGVNKQTQKDILKSSKIMKGDFLIETWFKNSEIKKRIKQENGTVKYAKIAEKNRNVKINILEYSTVGYVYQDKKYYALTKNGAVSKATVANVTGNMPTIYDFKSTKNLKLIAKQLSLISQNIQEAISEIHATPTKADSGKILVYMNDGNEVIATIGTFAKKMAYYPSIVAKMNGTGIVDLEVGAYSYPYSNSTTSN</sequence>
<dbReference type="GO" id="GO:0043093">
    <property type="term" value="P:FtsZ-dependent cytokinesis"/>
    <property type="evidence" value="ECO:0007669"/>
    <property type="project" value="UniProtKB-UniRule"/>
</dbReference>
<keyword evidence="6 8" id="KW-0472">Membrane</keyword>
<evidence type="ECO:0000259" key="10">
    <source>
        <dbReference type="PROSITE" id="PS51779"/>
    </source>
</evidence>
<evidence type="ECO:0000256" key="7">
    <source>
        <dbReference type="ARBA" id="ARBA00023306"/>
    </source>
</evidence>
<evidence type="ECO:0000256" key="9">
    <source>
        <dbReference type="SAM" id="MobiDB-lite"/>
    </source>
</evidence>
<dbReference type="PANTHER" id="PTHR37820:SF1">
    <property type="entry name" value="CELL DIVISION PROTEIN FTSQ"/>
    <property type="match status" value="1"/>
</dbReference>
<keyword evidence="5 8" id="KW-1133">Transmembrane helix</keyword>
<dbReference type="GO" id="GO:0005886">
    <property type="term" value="C:plasma membrane"/>
    <property type="evidence" value="ECO:0007669"/>
    <property type="project" value="UniProtKB-SubCell"/>
</dbReference>
<comment type="subcellular location">
    <subcellularLocation>
        <location evidence="8">Cell membrane</location>
        <topology evidence="8">Single-pass type II membrane protein</topology>
    </subcellularLocation>
    <subcellularLocation>
        <location evidence="1">Membrane</location>
    </subcellularLocation>
    <text evidence="8">Localizes to the division septum.</text>
</comment>
<feature type="region of interest" description="Disordered" evidence="9">
    <location>
        <begin position="1"/>
        <end position="45"/>
    </location>
</feature>
<proteinExistence type="inferred from homology"/>
<dbReference type="RefSeq" id="WP_253359660.1">
    <property type="nucleotide sequence ID" value="NZ_JAIULA010000005.1"/>
</dbReference>
<keyword evidence="12" id="KW-1185">Reference proteome</keyword>
<feature type="domain" description="POTRA" evidence="10">
    <location>
        <begin position="85"/>
        <end position="155"/>
    </location>
</feature>
<dbReference type="AlphaFoldDB" id="A0A9X2FJE3"/>
<keyword evidence="4 8" id="KW-0812">Transmembrane</keyword>
<dbReference type="Gene3D" id="3.40.50.10960">
    <property type="match status" value="1"/>
</dbReference>
<reference evidence="11 12" key="1">
    <citation type="journal article" date="2023" name="Int. J. Syst. Evol. Microbiol.">
        <title>Ligilactobacillus ubinensis sp. nov., a novel species isolated from the wild ferment of a durian fruit (Durio zibethinus).</title>
        <authorList>
            <person name="Heng Y.C."/>
            <person name="Menon N."/>
            <person name="Chen B."/>
            <person name="Loo B.Z.L."/>
            <person name="Wong G.W.J."/>
            <person name="Lim A.C.H."/>
            <person name="Silvaraju S."/>
            <person name="Kittelmann S."/>
        </authorList>
    </citation>
    <scope>NUCLEOTIDE SEQUENCE [LARGE SCALE GENOMIC DNA]</scope>
    <source>
        <strain evidence="11 12">WILCCON 0076</strain>
    </source>
</reference>
<organism evidence="11 12">
    <name type="scientific">Ligilactobacillus ubinensis</name>
    <dbReference type="NCBI Taxonomy" id="2876789"/>
    <lineage>
        <taxon>Bacteria</taxon>
        <taxon>Bacillati</taxon>
        <taxon>Bacillota</taxon>
        <taxon>Bacilli</taxon>
        <taxon>Lactobacillales</taxon>
        <taxon>Lactobacillaceae</taxon>
        <taxon>Ligilactobacillus</taxon>
    </lineage>
</organism>
<dbReference type="Pfam" id="PF08478">
    <property type="entry name" value="POTRA_1"/>
    <property type="match status" value="1"/>
</dbReference>
<dbReference type="PROSITE" id="PS51779">
    <property type="entry name" value="POTRA"/>
    <property type="match status" value="1"/>
</dbReference>
<keyword evidence="2 8" id="KW-1003">Cell membrane</keyword>
<dbReference type="Proteomes" id="UP001139006">
    <property type="component" value="Unassembled WGS sequence"/>
</dbReference>
<dbReference type="EMBL" id="JAIULA010000005">
    <property type="protein sequence ID" value="MCP0886495.1"/>
    <property type="molecule type" value="Genomic_DNA"/>
</dbReference>